<evidence type="ECO:0000256" key="4">
    <source>
        <dbReference type="ARBA" id="ARBA00023136"/>
    </source>
</evidence>
<protein>
    <submittedName>
        <fullName evidence="7">G_PROTEIN_RECEP_F1_2 domain-containing protein</fullName>
    </submittedName>
</protein>
<keyword evidence="3 5" id="KW-1133">Transmembrane helix</keyword>
<evidence type="ECO:0000313" key="6">
    <source>
        <dbReference type="Proteomes" id="UP000095287"/>
    </source>
</evidence>
<sequence length="181" mass="20643">MLIIARSVIDVLGIVTITYGLAFKMRPFLLHGNAKLLVYFHVFYCILSSGGHFASHMADFIRLHQHHDNPCDYRLKIWQIFSVRQFTFAGAMGQNCTIFLIAIERLISTLNRTYERSKSRKLAIIMCIVKVAFVITICYAMVLVNMDFNEEIGEFATLRGKSTANSIQVCIFEATYSSQNL</sequence>
<dbReference type="InterPro" id="IPR053286">
    <property type="entry name" value="Nematode_rcpt-like_srab"/>
</dbReference>
<name>A0A1I8AUR3_9BILA</name>
<dbReference type="Pfam" id="PF10292">
    <property type="entry name" value="7TM_GPCR_Srab"/>
    <property type="match status" value="1"/>
</dbReference>
<feature type="transmembrane region" description="Helical" evidence="5">
    <location>
        <begin position="122"/>
        <end position="142"/>
    </location>
</feature>
<evidence type="ECO:0000256" key="5">
    <source>
        <dbReference type="SAM" id="Phobius"/>
    </source>
</evidence>
<feature type="transmembrane region" description="Helical" evidence="5">
    <location>
        <begin position="36"/>
        <end position="57"/>
    </location>
</feature>
<dbReference type="PANTHER" id="PTHR46561">
    <property type="entry name" value="SERPENTINE RECEPTOR, CLASS AB (CLASS A-LIKE)-RELATED"/>
    <property type="match status" value="1"/>
</dbReference>
<proteinExistence type="predicted"/>
<feature type="transmembrane region" description="Helical" evidence="5">
    <location>
        <begin position="77"/>
        <end position="101"/>
    </location>
</feature>
<dbReference type="Proteomes" id="UP000095287">
    <property type="component" value="Unplaced"/>
</dbReference>
<evidence type="ECO:0000256" key="3">
    <source>
        <dbReference type="ARBA" id="ARBA00022989"/>
    </source>
</evidence>
<evidence type="ECO:0000256" key="1">
    <source>
        <dbReference type="ARBA" id="ARBA00004141"/>
    </source>
</evidence>
<keyword evidence="6" id="KW-1185">Reference proteome</keyword>
<dbReference type="PANTHER" id="PTHR46561:SF11">
    <property type="entry name" value="SERPENTINE RECEPTOR CLASS ALPHA_BETA-14"/>
    <property type="match status" value="1"/>
</dbReference>
<evidence type="ECO:0000256" key="2">
    <source>
        <dbReference type="ARBA" id="ARBA00022692"/>
    </source>
</evidence>
<keyword evidence="4 5" id="KW-0472">Membrane</keyword>
<dbReference type="AlphaFoldDB" id="A0A1I8AUR3"/>
<accession>A0A1I8AUR3</accession>
<organism evidence="6 7">
    <name type="scientific">Steinernema glaseri</name>
    <dbReference type="NCBI Taxonomy" id="37863"/>
    <lineage>
        <taxon>Eukaryota</taxon>
        <taxon>Metazoa</taxon>
        <taxon>Ecdysozoa</taxon>
        <taxon>Nematoda</taxon>
        <taxon>Chromadorea</taxon>
        <taxon>Rhabditida</taxon>
        <taxon>Tylenchina</taxon>
        <taxon>Panagrolaimomorpha</taxon>
        <taxon>Strongyloidoidea</taxon>
        <taxon>Steinernematidae</taxon>
        <taxon>Steinernema</taxon>
    </lineage>
</organism>
<dbReference type="InterPro" id="IPR019408">
    <property type="entry name" value="7TM_GPCR_serpentine_rcpt_Srab"/>
</dbReference>
<comment type="subcellular location">
    <subcellularLocation>
        <location evidence="1">Membrane</location>
        <topology evidence="1">Multi-pass membrane protein</topology>
    </subcellularLocation>
</comment>
<dbReference type="GO" id="GO:0016020">
    <property type="term" value="C:membrane"/>
    <property type="evidence" value="ECO:0007669"/>
    <property type="project" value="UniProtKB-SubCell"/>
</dbReference>
<dbReference type="WBParaSite" id="L893_g9419.t1">
    <property type="protein sequence ID" value="L893_g9419.t1"/>
    <property type="gene ID" value="L893_g9419"/>
</dbReference>
<evidence type="ECO:0000313" key="7">
    <source>
        <dbReference type="WBParaSite" id="L893_g9419.t1"/>
    </source>
</evidence>
<reference evidence="7" key="1">
    <citation type="submission" date="2016-11" db="UniProtKB">
        <authorList>
            <consortium name="WormBaseParasite"/>
        </authorList>
    </citation>
    <scope>IDENTIFICATION</scope>
</reference>
<keyword evidence="2 5" id="KW-0812">Transmembrane</keyword>
<feature type="transmembrane region" description="Helical" evidence="5">
    <location>
        <begin position="6"/>
        <end position="24"/>
    </location>
</feature>